<proteinExistence type="predicted"/>
<organism evidence="1">
    <name type="scientific">freshwater sediment metagenome</name>
    <dbReference type="NCBI Taxonomy" id="556182"/>
    <lineage>
        <taxon>unclassified sequences</taxon>
        <taxon>metagenomes</taxon>
        <taxon>ecological metagenomes</taxon>
    </lineage>
</organism>
<dbReference type="AlphaFoldDB" id="A0AA48RA26"/>
<dbReference type="EMBL" id="OY288114">
    <property type="protein sequence ID" value="CAJ0874031.1"/>
    <property type="molecule type" value="Genomic_DNA"/>
</dbReference>
<evidence type="ECO:0000313" key="1">
    <source>
        <dbReference type="EMBL" id="CAJ0874031.1"/>
    </source>
</evidence>
<accession>A0AA48RA26</accession>
<reference evidence="1" key="1">
    <citation type="submission" date="2023-07" db="EMBL/GenBank/DDBJ databases">
        <authorList>
            <person name="Pelsma A.J. K."/>
        </authorList>
    </citation>
    <scope>NUCLEOTIDE SEQUENCE</scope>
</reference>
<name>A0AA48RA26_9ZZZZ</name>
<sequence>MVELLLKILGMVFVDEPAQHRTDQRTAASLRPRLWLRFRLMRVLRLRLRTRRFRISRP</sequence>
<protein>
    <submittedName>
        <fullName evidence="1">Uncharacterized protein</fullName>
    </submittedName>
</protein>
<gene>
    <name evidence="1" type="ORF">AMST5_02563</name>
</gene>